<evidence type="ECO:0000256" key="1">
    <source>
        <dbReference type="SAM" id="MobiDB-lite"/>
    </source>
</evidence>
<reference evidence="2" key="3">
    <citation type="submission" date="2025-09" db="UniProtKB">
        <authorList>
            <consortium name="Ensembl"/>
        </authorList>
    </citation>
    <scope>IDENTIFICATION</scope>
</reference>
<evidence type="ECO:0000313" key="2">
    <source>
        <dbReference type="Ensembl" id="ENSACAP00000033265.1"/>
    </source>
</evidence>
<feature type="region of interest" description="Disordered" evidence="1">
    <location>
        <begin position="40"/>
        <end position="61"/>
    </location>
</feature>
<proteinExistence type="predicted"/>
<dbReference type="AlphaFoldDB" id="A0A803TDH5"/>
<dbReference type="Ensembl" id="ENSACAT00000055414.1">
    <property type="protein sequence ID" value="ENSACAP00000033265.1"/>
    <property type="gene ID" value="ENSACAG00000038915.1"/>
</dbReference>
<protein>
    <submittedName>
        <fullName evidence="2">Uncharacterized protein</fullName>
    </submittedName>
</protein>
<evidence type="ECO:0000313" key="3">
    <source>
        <dbReference type="Proteomes" id="UP000001646"/>
    </source>
</evidence>
<accession>A0A803TDH5</accession>
<reference evidence="2 3" key="1">
    <citation type="submission" date="2009-12" db="EMBL/GenBank/DDBJ databases">
        <title>The Genome Sequence of Anolis carolinensis (Green Anole Lizard).</title>
        <authorList>
            <consortium name="The Genome Sequencing Platform"/>
            <person name="Di Palma F."/>
            <person name="Alfoldi J."/>
            <person name="Heiman D."/>
            <person name="Young S."/>
            <person name="Grabherr M."/>
            <person name="Johnson J."/>
            <person name="Lander E.S."/>
            <person name="Lindblad-Toh K."/>
        </authorList>
    </citation>
    <scope>NUCLEOTIDE SEQUENCE [LARGE SCALE GENOMIC DNA]</scope>
    <source>
        <strain evidence="2 3">JBL SC #1</strain>
    </source>
</reference>
<reference evidence="2" key="2">
    <citation type="submission" date="2025-08" db="UniProtKB">
        <authorList>
            <consortium name="Ensembl"/>
        </authorList>
    </citation>
    <scope>IDENTIFICATION</scope>
</reference>
<sequence>MGDGGTYGAAKVGSPSDLWHFLQQPQVLARLLSAVSQDSGWAVSGPRLQSTNNHTQRPESI</sequence>
<name>A0A803TDH5_ANOCA</name>
<dbReference type="GeneTree" id="ENSGT01040000244410"/>
<dbReference type="InParanoid" id="A0A803TDH5"/>
<dbReference type="Proteomes" id="UP000001646">
    <property type="component" value="Chromosome 2"/>
</dbReference>
<organism evidence="2 3">
    <name type="scientific">Anolis carolinensis</name>
    <name type="common">Green anole</name>
    <name type="synonym">American chameleon</name>
    <dbReference type="NCBI Taxonomy" id="28377"/>
    <lineage>
        <taxon>Eukaryota</taxon>
        <taxon>Metazoa</taxon>
        <taxon>Chordata</taxon>
        <taxon>Craniata</taxon>
        <taxon>Vertebrata</taxon>
        <taxon>Euteleostomi</taxon>
        <taxon>Lepidosauria</taxon>
        <taxon>Squamata</taxon>
        <taxon>Bifurcata</taxon>
        <taxon>Unidentata</taxon>
        <taxon>Episquamata</taxon>
        <taxon>Toxicofera</taxon>
        <taxon>Iguania</taxon>
        <taxon>Dactyloidae</taxon>
        <taxon>Anolis</taxon>
    </lineage>
</organism>
<keyword evidence="3" id="KW-1185">Reference proteome</keyword>